<accession>A0A2S2CT09</accession>
<reference evidence="4" key="1">
    <citation type="submission" date="2018-05" db="EMBL/GenBank/DDBJ databases">
        <title>Azospirillum thermophila sp. nov., a novel isolated from hot spring.</title>
        <authorList>
            <person name="Zhao Z."/>
        </authorList>
    </citation>
    <scope>NUCLEOTIDE SEQUENCE [LARGE SCALE GENOMIC DNA]</scope>
    <source>
        <strain evidence="4">CFH 70021</strain>
    </source>
</reference>
<dbReference type="Pfam" id="PF01590">
    <property type="entry name" value="GAF"/>
    <property type="match status" value="1"/>
</dbReference>
<organism evidence="3 4">
    <name type="scientific">Azospirillum thermophilum</name>
    <dbReference type="NCBI Taxonomy" id="2202148"/>
    <lineage>
        <taxon>Bacteria</taxon>
        <taxon>Pseudomonadati</taxon>
        <taxon>Pseudomonadota</taxon>
        <taxon>Alphaproteobacteria</taxon>
        <taxon>Rhodospirillales</taxon>
        <taxon>Azospirillaceae</taxon>
        <taxon>Azospirillum</taxon>
    </lineage>
</organism>
<feature type="compositionally biased region" description="Basic residues" evidence="1">
    <location>
        <begin position="1"/>
        <end position="10"/>
    </location>
</feature>
<evidence type="ECO:0000259" key="2">
    <source>
        <dbReference type="Pfam" id="PF01590"/>
    </source>
</evidence>
<evidence type="ECO:0000313" key="3">
    <source>
        <dbReference type="EMBL" id="AWK87599.1"/>
    </source>
</evidence>
<dbReference type="Proteomes" id="UP000245629">
    <property type="component" value="Chromosome 2"/>
</dbReference>
<feature type="domain" description="GAF" evidence="2">
    <location>
        <begin position="42"/>
        <end position="135"/>
    </location>
</feature>
<feature type="region of interest" description="Disordered" evidence="1">
    <location>
        <begin position="1"/>
        <end position="52"/>
    </location>
</feature>
<dbReference type="EMBL" id="CP029353">
    <property type="protein sequence ID" value="AWK87599.1"/>
    <property type="molecule type" value="Genomic_DNA"/>
</dbReference>
<dbReference type="OrthoDB" id="194044at2"/>
<dbReference type="InterPro" id="IPR029016">
    <property type="entry name" value="GAF-like_dom_sf"/>
</dbReference>
<dbReference type="Gene3D" id="3.30.450.40">
    <property type="match status" value="1"/>
</dbReference>
<evidence type="ECO:0000313" key="4">
    <source>
        <dbReference type="Proteomes" id="UP000245629"/>
    </source>
</evidence>
<sequence>MEGRLYRHGRASAGDAGQRLAVQRGRRPDPVPEPVRCPAGAAQPRHRDGARGLPDYFRALGNGSRVVAPDARTHPATRGFTESYFEPNDVHSLLDMIVAAGNAPVGILCCEQCGAGREWTAADLSYAQAIAVLIGDVLTGRTDPGI</sequence>
<dbReference type="KEGG" id="azz:DEW08_16475"/>
<gene>
    <name evidence="3" type="ORF">DEW08_16475</name>
</gene>
<dbReference type="AlphaFoldDB" id="A0A2S2CT09"/>
<dbReference type="SUPFAM" id="SSF55781">
    <property type="entry name" value="GAF domain-like"/>
    <property type="match status" value="1"/>
</dbReference>
<evidence type="ECO:0000256" key="1">
    <source>
        <dbReference type="SAM" id="MobiDB-lite"/>
    </source>
</evidence>
<proteinExistence type="predicted"/>
<name>A0A2S2CT09_9PROT</name>
<keyword evidence="4" id="KW-1185">Reference proteome</keyword>
<dbReference type="InterPro" id="IPR003018">
    <property type="entry name" value="GAF"/>
</dbReference>
<protein>
    <recommendedName>
        <fullName evidence="2">GAF domain-containing protein</fullName>
    </recommendedName>
</protein>